<organism evidence="1 2">
    <name type="scientific">Nephila pilipes</name>
    <name type="common">Giant wood spider</name>
    <name type="synonym">Nephila maculata</name>
    <dbReference type="NCBI Taxonomy" id="299642"/>
    <lineage>
        <taxon>Eukaryota</taxon>
        <taxon>Metazoa</taxon>
        <taxon>Ecdysozoa</taxon>
        <taxon>Arthropoda</taxon>
        <taxon>Chelicerata</taxon>
        <taxon>Arachnida</taxon>
        <taxon>Araneae</taxon>
        <taxon>Araneomorphae</taxon>
        <taxon>Entelegynae</taxon>
        <taxon>Araneoidea</taxon>
        <taxon>Nephilidae</taxon>
        <taxon>Nephila</taxon>
    </lineage>
</organism>
<accession>A0A8X6P8I0</accession>
<protein>
    <submittedName>
        <fullName evidence="1">Uncharacterized protein</fullName>
    </submittedName>
</protein>
<reference evidence="1" key="1">
    <citation type="submission" date="2020-08" db="EMBL/GenBank/DDBJ databases">
        <title>Multicomponent nature underlies the extraordinary mechanical properties of spider dragline silk.</title>
        <authorList>
            <person name="Kono N."/>
            <person name="Nakamura H."/>
            <person name="Mori M."/>
            <person name="Yoshida Y."/>
            <person name="Ohtoshi R."/>
            <person name="Malay A.D."/>
            <person name="Moran D.A.P."/>
            <person name="Tomita M."/>
            <person name="Numata K."/>
            <person name="Arakawa K."/>
        </authorList>
    </citation>
    <scope>NUCLEOTIDE SEQUENCE</scope>
</reference>
<comment type="caution">
    <text evidence="1">The sequence shown here is derived from an EMBL/GenBank/DDBJ whole genome shotgun (WGS) entry which is preliminary data.</text>
</comment>
<proteinExistence type="predicted"/>
<name>A0A8X6P8I0_NEPPI</name>
<keyword evidence="2" id="KW-1185">Reference proteome</keyword>
<evidence type="ECO:0000313" key="1">
    <source>
        <dbReference type="EMBL" id="GFT53210.1"/>
    </source>
</evidence>
<dbReference type="AlphaFoldDB" id="A0A8X6P8I0"/>
<gene>
    <name evidence="1" type="ORF">NPIL_479691</name>
</gene>
<sequence length="79" mass="8735">MAGIISMVPGIAKQLLEQLNNFSGNLLASNFLFFISKPTPCYSRSFQLLAAENLSDVSDECFEDMIQFISSLQEVNVPT</sequence>
<evidence type="ECO:0000313" key="2">
    <source>
        <dbReference type="Proteomes" id="UP000887013"/>
    </source>
</evidence>
<dbReference type="Proteomes" id="UP000887013">
    <property type="component" value="Unassembled WGS sequence"/>
</dbReference>
<dbReference type="EMBL" id="BMAW01066062">
    <property type="protein sequence ID" value="GFT53210.1"/>
    <property type="molecule type" value="Genomic_DNA"/>
</dbReference>